<name>T0LAZ9_9MICR</name>
<dbReference type="InterPro" id="IPR013763">
    <property type="entry name" value="Cyclin-like_dom"/>
</dbReference>
<reference evidence="5 6" key="1">
    <citation type="journal article" date="2013" name="BMC Genomics">
        <title>Genome sequencing and comparative genomics of honey bee microsporidia, Nosema apis reveal novel insights into host-parasite interactions.</title>
        <authorList>
            <person name="Chen Yp."/>
            <person name="Pettis J.S."/>
            <person name="Zhao Y."/>
            <person name="Liu X."/>
            <person name="Tallon L.J."/>
            <person name="Sadzewicz L.D."/>
            <person name="Li R."/>
            <person name="Zheng H."/>
            <person name="Huang S."/>
            <person name="Zhang X."/>
            <person name="Hamilton M.C."/>
            <person name="Pernal S.F."/>
            <person name="Melathopoulos A.P."/>
            <person name="Yan X."/>
            <person name="Evans J.D."/>
        </authorList>
    </citation>
    <scope>NUCLEOTIDE SEQUENCE [LARGE SCALE GENOMIC DNA]</scope>
    <source>
        <strain evidence="5 6">BRL 01</strain>
    </source>
</reference>
<dbReference type="PANTHER" id="PTHR10177">
    <property type="entry name" value="CYCLINS"/>
    <property type="match status" value="1"/>
</dbReference>
<proteinExistence type="inferred from homology"/>
<gene>
    <name evidence="5" type="ORF">NAPIS_ORF00890</name>
</gene>
<evidence type="ECO:0000313" key="5">
    <source>
        <dbReference type="EMBL" id="EQB61533.1"/>
    </source>
</evidence>
<dbReference type="SUPFAM" id="SSF47954">
    <property type="entry name" value="Cyclin-like"/>
    <property type="match status" value="2"/>
</dbReference>
<feature type="domain" description="Cyclin C-terminal" evidence="4">
    <location>
        <begin position="48"/>
        <end position="162"/>
    </location>
</feature>
<dbReference type="Proteomes" id="UP000053780">
    <property type="component" value="Unassembled WGS sequence"/>
</dbReference>
<dbReference type="InterPro" id="IPR039361">
    <property type="entry name" value="Cyclin"/>
</dbReference>
<evidence type="ECO:0000256" key="2">
    <source>
        <dbReference type="RuleBase" id="RU000383"/>
    </source>
</evidence>
<organism evidence="5 6">
    <name type="scientific">Vairimorpha apis BRL 01</name>
    <dbReference type="NCBI Taxonomy" id="1037528"/>
    <lineage>
        <taxon>Eukaryota</taxon>
        <taxon>Fungi</taxon>
        <taxon>Fungi incertae sedis</taxon>
        <taxon>Microsporidia</taxon>
        <taxon>Nosematidae</taxon>
        <taxon>Vairimorpha</taxon>
    </lineage>
</organism>
<dbReference type="VEuPathDB" id="MicrosporidiaDB:NAPIS_ORF00890"/>
<dbReference type="Pfam" id="PF02984">
    <property type="entry name" value="Cyclin_C"/>
    <property type="match status" value="1"/>
</dbReference>
<keyword evidence="6" id="KW-1185">Reference proteome</keyword>
<dbReference type="SMART" id="SM01332">
    <property type="entry name" value="Cyclin_C"/>
    <property type="match status" value="1"/>
</dbReference>
<evidence type="ECO:0000259" key="3">
    <source>
        <dbReference type="SMART" id="SM00385"/>
    </source>
</evidence>
<accession>T0LAZ9</accession>
<feature type="domain" description="Cyclin-like" evidence="3">
    <location>
        <begin position="52"/>
        <end position="133"/>
    </location>
</feature>
<dbReference type="InterPro" id="IPR036915">
    <property type="entry name" value="Cyclin-like_sf"/>
</dbReference>
<dbReference type="InterPro" id="IPR004367">
    <property type="entry name" value="Cyclin_C-dom"/>
</dbReference>
<dbReference type="AlphaFoldDB" id="T0LAZ9"/>
<comment type="similarity">
    <text evidence="2">Belongs to the cyclin family.</text>
</comment>
<dbReference type="InterPro" id="IPR006671">
    <property type="entry name" value="Cyclin_N"/>
</dbReference>
<dbReference type="Pfam" id="PF00134">
    <property type="entry name" value="Cyclin_N"/>
    <property type="match status" value="1"/>
</dbReference>
<dbReference type="EMBL" id="KE647128">
    <property type="protein sequence ID" value="EQB61533.1"/>
    <property type="molecule type" value="Genomic_DNA"/>
</dbReference>
<dbReference type="OrthoDB" id="5590282at2759"/>
<dbReference type="SMART" id="SM00385">
    <property type="entry name" value="CYCLIN"/>
    <property type="match status" value="1"/>
</dbReference>
<dbReference type="Gene3D" id="1.10.472.10">
    <property type="entry name" value="Cyclin-like"/>
    <property type="match status" value="2"/>
</dbReference>
<sequence>MISCKFEEVICPTLNNLTVLSDNKVTEDDIKKAEKYMLHILEYNLIFSNPLNFLRKCSKSNNYERNSRTVAKYILELSLLYEDLTVYTGSIKAASAMYLARKITQQDTCKNLFTLYSGHTKIELRDCFNKMIIMIAKPIPFENIFKKYDTQKFGFVSTFVKEYALKNFY</sequence>
<protein>
    <submittedName>
        <fullName evidence="5">G2 mitotic-specific cyclin-b</fullName>
    </submittedName>
</protein>
<evidence type="ECO:0000313" key="6">
    <source>
        <dbReference type="Proteomes" id="UP000053780"/>
    </source>
</evidence>
<keyword evidence="1 2" id="KW-0195">Cyclin</keyword>
<evidence type="ECO:0000259" key="4">
    <source>
        <dbReference type="SMART" id="SM01332"/>
    </source>
</evidence>
<dbReference type="HOGENOM" id="CLU_1578971_0_0_1"/>
<evidence type="ECO:0000256" key="1">
    <source>
        <dbReference type="ARBA" id="ARBA00023127"/>
    </source>
</evidence>